<dbReference type="InterPro" id="IPR027417">
    <property type="entry name" value="P-loop_NTPase"/>
</dbReference>
<dbReference type="Pfam" id="PF13521">
    <property type="entry name" value="AAA_28"/>
    <property type="match status" value="1"/>
</dbReference>
<gene>
    <name evidence="3" type="ORF">SRAS04492_LOCUS5071</name>
</gene>
<dbReference type="GO" id="GO:0005525">
    <property type="term" value="F:GTP binding"/>
    <property type="evidence" value="ECO:0007669"/>
    <property type="project" value="TreeGrafter"/>
</dbReference>
<dbReference type="PANTHER" id="PTHR34932">
    <property type="entry name" value="TRPL TRANSLOCATION DEFECT PROTEIN 14"/>
    <property type="match status" value="1"/>
</dbReference>
<evidence type="ECO:0000256" key="1">
    <source>
        <dbReference type="SAM" id="MobiDB-lite"/>
    </source>
</evidence>
<protein>
    <recommendedName>
        <fullName evidence="2">NadR/Ttd14 AAA domain-containing protein</fullName>
    </recommendedName>
</protein>
<sequence>MSHRKNTNYERSNVVRICLTGGPCAGKTTAIASIKQDLAQLGINVLVVPEAASMLMNGGAMIVSSNFNQSQGLMFQKCLMKLQVALEDAFIEIAKLSDPTTDVVVLMDRGLMDGSAYVSHGQWQALMDDLGVTTLHLRDNRYDAVIHMVTAADGAEDFYTQQNNEARYESTEMARELDKKLINAWVGHPHFSIIDNKQAGFQKKIDKCVETVCRYIGLPTPTSFYKKFLLKMHDEFQIQIPKNVKLEIFQIEEVFLTNQGDMVENFVRKTGKNDSFTYNHEMRSYQQNQRIERKRQISAREYIELQENQRIPTKKVLKKMRQCFIFDQQYFMVETFLNIDGKPNFLRIESSKEQKELKIPEFLHLIREVTHDEHYVSSKMAEVNYKMPQSDKKSIKEGLGDPSILTSHKAKSGERVENGASKSAKAPEKEKPKLE</sequence>
<dbReference type="InterPro" id="IPR033469">
    <property type="entry name" value="CYTH-like_dom_sf"/>
</dbReference>
<feature type="region of interest" description="Disordered" evidence="1">
    <location>
        <begin position="387"/>
        <end position="435"/>
    </location>
</feature>
<organism evidence="3">
    <name type="scientific">Strombidium rassoulzadegani</name>
    <dbReference type="NCBI Taxonomy" id="1082188"/>
    <lineage>
        <taxon>Eukaryota</taxon>
        <taxon>Sar</taxon>
        <taxon>Alveolata</taxon>
        <taxon>Ciliophora</taxon>
        <taxon>Intramacronucleata</taxon>
        <taxon>Spirotrichea</taxon>
        <taxon>Oligotrichia</taxon>
        <taxon>Strombidiidae</taxon>
        <taxon>Strombidium</taxon>
    </lineage>
</organism>
<proteinExistence type="predicted"/>
<dbReference type="AlphaFoldDB" id="A0A7S3FVK3"/>
<reference evidence="3" key="1">
    <citation type="submission" date="2021-01" db="EMBL/GenBank/DDBJ databases">
        <authorList>
            <person name="Corre E."/>
            <person name="Pelletier E."/>
            <person name="Niang G."/>
            <person name="Scheremetjew M."/>
            <person name="Finn R."/>
            <person name="Kale V."/>
            <person name="Holt S."/>
            <person name="Cochrane G."/>
            <person name="Meng A."/>
            <person name="Brown T."/>
            <person name="Cohen L."/>
        </authorList>
    </citation>
    <scope>NUCLEOTIDE SEQUENCE</scope>
    <source>
        <strain evidence="3">Ras09</strain>
    </source>
</reference>
<name>A0A7S3FVK3_9SPIT</name>
<dbReference type="GO" id="GO:0070300">
    <property type="term" value="F:phosphatidic acid binding"/>
    <property type="evidence" value="ECO:0007669"/>
    <property type="project" value="TreeGrafter"/>
</dbReference>
<dbReference type="PANTHER" id="PTHR34932:SF1">
    <property type="entry name" value="TRPL TRANSLOCATION DEFECT PROTEIN 14"/>
    <property type="match status" value="1"/>
</dbReference>
<dbReference type="Gene3D" id="3.40.50.300">
    <property type="entry name" value="P-loop containing nucleotide triphosphate hydrolases"/>
    <property type="match status" value="1"/>
</dbReference>
<evidence type="ECO:0000313" key="3">
    <source>
        <dbReference type="EMBL" id="CAE0233272.1"/>
    </source>
</evidence>
<dbReference type="EMBL" id="HBIA01009808">
    <property type="protein sequence ID" value="CAE0233272.1"/>
    <property type="molecule type" value="Transcribed_RNA"/>
</dbReference>
<evidence type="ECO:0000259" key="2">
    <source>
        <dbReference type="Pfam" id="PF13521"/>
    </source>
</evidence>
<dbReference type="Gene3D" id="2.40.320.10">
    <property type="entry name" value="Hypothetical Protein Pfu-838710-001"/>
    <property type="match status" value="1"/>
</dbReference>
<accession>A0A7S3FVK3</accession>
<feature type="compositionally biased region" description="Basic and acidic residues" evidence="1">
    <location>
        <begin position="389"/>
        <end position="399"/>
    </location>
</feature>
<feature type="domain" description="NadR/Ttd14 AAA" evidence="2">
    <location>
        <begin position="16"/>
        <end position="197"/>
    </location>
</feature>
<dbReference type="InterPro" id="IPR038727">
    <property type="entry name" value="NadR/Ttd14_AAA_dom"/>
</dbReference>
<dbReference type="InterPro" id="IPR053227">
    <property type="entry name" value="TRPL-trafficking_regulator"/>
</dbReference>
<dbReference type="GO" id="GO:0035091">
    <property type="term" value="F:phosphatidylinositol binding"/>
    <property type="evidence" value="ECO:0007669"/>
    <property type="project" value="TreeGrafter"/>
</dbReference>
<feature type="compositionally biased region" description="Basic and acidic residues" evidence="1">
    <location>
        <begin position="425"/>
        <end position="435"/>
    </location>
</feature>
<dbReference type="SUPFAM" id="SSF52540">
    <property type="entry name" value="P-loop containing nucleoside triphosphate hydrolases"/>
    <property type="match status" value="1"/>
</dbReference>
<dbReference type="SUPFAM" id="SSF55154">
    <property type="entry name" value="CYTH-like phosphatases"/>
    <property type="match status" value="1"/>
</dbReference>